<dbReference type="EMBL" id="JACHIW010000002">
    <property type="protein sequence ID" value="MBB5158565.1"/>
    <property type="molecule type" value="Genomic_DNA"/>
</dbReference>
<sequence length="409" mass="42743">MTTTGAWASRLRVASKVAAPMLSQGITAGTSLVLQILAARVLGLAEFGSFALLLALLVTAIALYTGWVGDSLAVLDRHEPDTRAGIVTSALGCWVLCFATAFGTALAVRDGELFTALVFAMMVVVRLAAETVRRLLMARLEFWRLVVNDTANLVATVLALVPFALAGFTLQALFLSMAVGAGAAVLLGVAQLPTGELRRLRAGIAGIPAVMSFAAWRSLQAALRPAALLGSRTVVSVAVSTAAVGLLEAGRLVVAPLQVVINGAGGFLLSNFAARMQRDAVNAQRLVNRATWLLLAGTGIGGVALTLLSNPLGQLLTGRAVDPLLVLGWVVYLMVWAAGLPHITEVVARRMSREIFVVRLVDSVLGVVLVAIVSALSGSVVAVPWLLACGGVYSAWQVRRLAIRSRLGV</sequence>
<comment type="subcellular location">
    <subcellularLocation>
        <location evidence="1">Cell membrane</location>
        <topology evidence="1">Multi-pass membrane protein</topology>
    </subcellularLocation>
</comment>
<gene>
    <name evidence="7" type="ORF">BJ970_006164</name>
</gene>
<feature type="transmembrane region" description="Helical" evidence="6">
    <location>
        <begin position="174"/>
        <end position="192"/>
    </location>
</feature>
<evidence type="ECO:0000256" key="1">
    <source>
        <dbReference type="ARBA" id="ARBA00004651"/>
    </source>
</evidence>
<proteinExistence type="predicted"/>
<evidence type="ECO:0000313" key="8">
    <source>
        <dbReference type="Proteomes" id="UP000584374"/>
    </source>
</evidence>
<keyword evidence="4 6" id="KW-1133">Transmembrane helix</keyword>
<feature type="transmembrane region" description="Helical" evidence="6">
    <location>
        <begin position="86"/>
        <end position="107"/>
    </location>
</feature>
<comment type="caution">
    <text evidence="7">The sequence shown here is derived from an EMBL/GenBank/DDBJ whole genome shotgun (WGS) entry which is preliminary data.</text>
</comment>
<evidence type="ECO:0000256" key="5">
    <source>
        <dbReference type="ARBA" id="ARBA00023136"/>
    </source>
</evidence>
<evidence type="ECO:0000256" key="4">
    <source>
        <dbReference type="ARBA" id="ARBA00022989"/>
    </source>
</evidence>
<evidence type="ECO:0000256" key="2">
    <source>
        <dbReference type="ARBA" id="ARBA00022475"/>
    </source>
</evidence>
<feature type="transmembrane region" description="Helical" evidence="6">
    <location>
        <begin position="253"/>
        <end position="274"/>
    </location>
</feature>
<keyword evidence="3 6" id="KW-0812">Transmembrane</keyword>
<dbReference type="AlphaFoldDB" id="A0A840QIT6"/>
<dbReference type="InterPro" id="IPR050833">
    <property type="entry name" value="Poly_Biosynth_Transport"/>
</dbReference>
<keyword evidence="5 6" id="KW-0472">Membrane</keyword>
<dbReference type="PANTHER" id="PTHR30250">
    <property type="entry name" value="PST FAMILY PREDICTED COLANIC ACID TRANSPORTER"/>
    <property type="match status" value="1"/>
</dbReference>
<protein>
    <submittedName>
        <fullName evidence="7">O-antigen/teichoic acid export membrane protein</fullName>
    </submittedName>
</protein>
<keyword evidence="8" id="KW-1185">Reference proteome</keyword>
<dbReference type="GO" id="GO:0005886">
    <property type="term" value="C:plasma membrane"/>
    <property type="evidence" value="ECO:0007669"/>
    <property type="project" value="UniProtKB-SubCell"/>
</dbReference>
<dbReference type="RefSeq" id="WP_246471892.1">
    <property type="nucleotide sequence ID" value="NZ_JACHIW010000002.1"/>
</dbReference>
<accession>A0A840QIT6</accession>
<keyword evidence="2" id="KW-1003">Cell membrane</keyword>
<organism evidence="7 8">
    <name type="scientific">Saccharopolyspora phatthalungensis</name>
    <dbReference type="NCBI Taxonomy" id="664693"/>
    <lineage>
        <taxon>Bacteria</taxon>
        <taxon>Bacillati</taxon>
        <taxon>Actinomycetota</taxon>
        <taxon>Actinomycetes</taxon>
        <taxon>Pseudonocardiales</taxon>
        <taxon>Pseudonocardiaceae</taxon>
        <taxon>Saccharopolyspora</taxon>
    </lineage>
</organism>
<name>A0A840QIT6_9PSEU</name>
<feature type="transmembrane region" description="Helical" evidence="6">
    <location>
        <begin position="286"/>
        <end position="308"/>
    </location>
</feature>
<feature type="transmembrane region" description="Helical" evidence="6">
    <location>
        <begin position="150"/>
        <end position="168"/>
    </location>
</feature>
<reference evidence="7 8" key="1">
    <citation type="submission" date="2020-08" db="EMBL/GenBank/DDBJ databases">
        <title>Sequencing the genomes of 1000 actinobacteria strains.</title>
        <authorList>
            <person name="Klenk H.-P."/>
        </authorList>
    </citation>
    <scope>NUCLEOTIDE SEQUENCE [LARGE SCALE GENOMIC DNA]</scope>
    <source>
        <strain evidence="7 8">DSM 45584</strain>
    </source>
</reference>
<feature type="transmembrane region" description="Helical" evidence="6">
    <location>
        <begin position="21"/>
        <end position="41"/>
    </location>
</feature>
<dbReference type="Proteomes" id="UP000584374">
    <property type="component" value="Unassembled WGS sequence"/>
</dbReference>
<feature type="transmembrane region" description="Helical" evidence="6">
    <location>
        <begin position="226"/>
        <end position="247"/>
    </location>
</feature>
<feature type="transmembrane region" description="Helical" evidence="6">
    <location>
        <begin position="47"/>
        <end position="65"/>
    </location>
</feature>
<evidence type="ECO:0000313" key="7">
    <source>
        <dbReference type="EMBL" id="MBB5158565.1"/>
    </source>
</evidence>
<evidence type="ECO:0000256" key="6">
    <source>
        <dbReference type="SAM" id="Phobius"/>
    </source>
</evidence>
<feature type="transmembrane region" description="Helical" evidence="6">
    <location>
        <begin position="320"/>
        <end position="343"/>
    </location>
</feature>
<dbReference type="PANTHER" id="PTHR30250:SF11">
    <property type="entry name" value="O-ANTIGEN TRANSPORTER-RELATED"/>
    <property type="match status" value="1"/>
</dbReference>
<feature type="transmembrane region" description="Helical" evidence="6">
    <location>
        <begin position="113"/>
        <end position="129"/>
    </location>
</feature>
<evidence type="ECO:0000256" key="3">
    <source>
        <dbReference type="ARBA" id="ARBA00022692"/>
    </source>
</evidence>